<dbReference type="PROSITE" id="PS50977">
    <property type="entry name" value="HTH_TETR_2"/>
    <property type="match status" value="1"/>
</dbReference>
<dbReference type="InterPro" id="IPR009057">
    <property type="entry name" value="Homeodomain-like_sf"/>
</dbReference>
<dbReference type="AlphaFoldDB" id="A0A7Y0GAX8"/>
<evidence type="ECO:0000256" key="1">
    <source>
        <dbReference type="ARBA" id="ARBA00023125"/>
    </source>
</evidence>
<reference evidence="4 5" key="1">
    <citation type="submission" date="2020-04" db="EMBL/GenBank/DDBJ databases">
        <title>Novosphingobium sp. TW-4 isolated from soil.</title>
        <authorList>
            <person name="Dahal R.H."/>
            <person name="Chaudhary D.K."/>
        </authorList>
    </citation>
    <scope>NUCLEOTIDE SEQUENCE [LARGE SCALE GENOMIC DNA]</scope>
    <source>
        <strain evidence="4 5">TW-4</strain>
    </source>
</reference>
<dbReference type="SUPFAM" id="SSF46689">
    <property type="entry name" value="Homeodomain-like"/>
    <property type="match status" value="1"/>
</dbReference>
<feature type="domain" description="HTH tetR-type" evidence="3">
    <location>
        <begin position="36"/>
        <end position="96"/>
    </location>
</feature>
<accession>A0A7Y0GAX8</accession>
<sequence length="223" mass="25031">MTSDGGVIGEANFSLRSRAPRRRSEGPSARQLAKSETMRLRVLEATVDCLLEGTAHELSFAVIADRAGISRGGAQYHFATRRDLLCAVIEYINVRRLNQFKADVEAIGPDEDVASQIIDAHWRHLNERDFRAYQELVLLARSDAELTEAFAPRYQAFLRDWYETARQAFGWRYADPQVMQAGNIAHYVLEGMAYGQLAGQVQPEVVADLLGYAKTVLRNALQD</sequence>
<evidence type="ECO:0000313" key="4">
    <source>
        <dbReference type="EMBL" id="NML95706.1"/>
    </source>
</evidence>
<dbReference type="GO" id="GO:0003700">
    <property type="term" value="F:DNA-binding transcription factor activity"/>
    <property type="evidence" value="ECO:0007669"/>
    <property type="project" value="TreeGrafter"/>
</dbReference>
<feature type="DNA-binding region" description="H-T-H motif" evidence="2">
    <location>
        <begin position="59"/>
        <end position="78"/>
    </location>
</feature>
<proteinExistence type="predicted"/>
<dbReference type="GO" id="GO:0000976">
    <property type="term" value="F:transcription cis-regulatory region binding"/>
    <property type="evidence" value="ECO:0007669"/>
    <property type="project" value="TreeGrafter"/>
</dbReference>
<dbReference type="InterPro" id="IPR001647">
    <property type="entry name" value="HTH_TetR"/>
</dbReference>
<keyword evidence="1 2" id="KW-0238">DNA-binding</keyword>
<dbReference type="Pfam" id="PF00440">
    <property type="entry name" value="TetR_N"/>
    <property type="match status" value="1"/>
</dbReference>
<evidence type="ECO:0000256" key="2">
    <source>
        <dbReference type="PROSITE-ProRule" id="PRU00335"/>
    </source>
</evidence>
<dbReference type="InterPro" id="IPR050109">
    <property type="entry name" value="HTH-type_TetR-like_transc_reg"/>
</dbReference>
<dbReference type="PANTHER" id="PTHR30055">
    <property type="entry name" value="HTH-TYPE TRANSCRIPTIONAL REGULATOR RUTR"/>
    <property type="match status" value="1"/>
</dbReference>
<protein>
    <submittedName>
        <fullName evidence="4">TetR/AcrR family transcriptional regulator</fullName>
    </submittedName>
</protein>
<evidence type="ECO:0000313" key="5">
    <source>
        <dbReference type="Proteomes" id="UP000583556"/>
    </source>
</evidence>
<dbReference type="Gene3D" id="1.10.357.10">
    <property type="entry name" value="Tetracycline Repressor, domain 2"/>
    <property type="match status" value="1"/>
</dbReference>
<organism evidence="4 5">
    <name type="scientific">Novosphingobium olei</name>
    <dbReference type="NCBI Taxonomy" id="2728851"/>
    <lineage>
        <taxon>Bacteria</taxon>
        <taxon>Pseudomonadati</taxon>
        <taxon>Pseudomonadota</taxon>
        <taxon>Alphaproteobacteria</taxon>
        <taxon>Sphingomonadales</taxon>
        <taxon>Sphingomonadaceae</taxon>
        <taxon>Novosphingobium</taxon>
    </lineage>
</organism>
<dbReference type="RefSeq" id="WP_169494914.1">
    <property type="nucleotide sequence ID" value="NZ_JABBGM010000012.1"/>
</dbReference>
<dbReference type="PANTHER" id="PTHR30055:SF226">
    <property type="entry name" value="HTH-TYPE TRANSCRIPTIONAL REGULATOR PKSA"/>
    <property type="match status" value="1"/>
</dbReference>
<comment type="caution">
    <text evidence="4">The sequence shown here is derived from an EMBL/GenBank/DDBJ whole genome shotgun (WGS) entry which is preliminary data.</text>
</comment>
<evidence type="ECO:0000259" key="3">
    <source>
        <dbReference type="PROSITE" id="PS50977"/>
    </source>
</evidence>
<gene>
    <name evidence="4" type="ORF">HHL27_18700</name>
</gene>
<dbReference type="EMBL" id="JABBGM010000012">
    <property type="protein sequence ID" value="NML95706.1"/>
    <property type="molecule type" value="Genomic_DNA"/>
</dbReference>
<name>A0A7Y0GAX8_9SPHN</name>
<keyword evidence="5" id="KW-1185">Reference proteome</keyword>
<dbReference type="Proteomes" id="UP000583556">
    <property type="component" value="Unassembled WGS sequence"/>
</dbReference>